<dbReference type="InterPro" id="IPR050570">
    <property type="entry name" value="Cell_wall_metabolism_enzyme"/>
</dbReference>
<evidence type="ECO:0000256" key="1">
    <source>
        <dbReference type="SAM" id="MobiDB-lite"/>
    </source>
</evidence>
<keyword evidence="2" id="KW-0812">Transmembrane</keyword>
<keyword evidence="2" id="KW-0472">Membrane</keyword>
<dbReference type="SUPFAM" id="SSF51261">
    <property type="entry name" value="Duplicated hybrid motif"/>
    <property type="match status" value="1"/>
</dbReference>
<evidence type="ECO:0000313" key="4">
    <source>
        <dbReference type="EMBL" id="TRM12828.1"/>
    </source>
</evidence>
<dbReference type="InterPro" id="IPR016047">
    <property type="entry name" value="M23ase_b-sheet_dom"/>
</dbReference>
<dbReference type="RefSeq" id="WP_142791746.1">
    <property type="nucleotide sequence ID" value="NZ_VJMZ01000001.1"/>
</dbReference>
<reference evidence="4 5" key="1">
    <citation type="submission" date="2019-07" db="EMBL/GenBank/DDBJ databases">
        <title>Genomic analysis of Lentibacillus sp. NKC851-2.</title>
        <authorList>
            <person name="Oh Y.J."/>
        </authorList>
    </citation>
    <scope>NUCLEOTIDE SEQUENCE [LARGE SCALE GENOMIC DNA]</scope>
    <source>
        <strain evidence="4 5">NKC851-2</strain>
    </source>
</reference>
<feature type="compositionally biased region" description="Basic residues" evidence="1">
    <location>
        <begin position="1"/>
        <end position="19"/>
    </location>
</feature>
<evidence type="ECO:0000313" key="5">
    <source>
        <dbReference type="Proteomes" id="UP000319280"/>
    </source>
</evidence>
<proteinExistence type="predicted"/>
<sequence length="260" mass="28535">MSKGVKKVRKSINRRKKLRGLTSNERPVSQMLPPSFPQEEEKHGYYPVFTDNSPSTPSPSRDGNRYLPGFVLKGMLSAVLFFGAGLLFQTDSSLLSKPKQWTEYALTEELPFARVNQWYQETFGAPMGLQPAETQTSADGQALAFPVSGSVSETFQTNGTGIKISPDEKTNVSALQGGVVIFAGNDKDLGKKIVVQHADDSETVYGQLSSINVHLYQFIEDGQTLGTFKPGPDSKNVYFAIEKDDAYIDPVQVIKVDDAS</sequence>
<name>A0A549YLR4_9BACI</name>
<dbReference type="Pfam" id="PF01551">
    <property type="entry name" value="Peptidase_M23"/>
    <property type="match status" value="1"/>
</dbReference>
<dbReference type="EMBL" id="VJMZ01000001">
    <property type="protein sequence ID" value="TRM12828.1"/>
    <property type="molecule type" value="Genomic_DNA"/>
</dbReference>
<evidence type="ECO:0000259" key="3">
    <source>
        <dbReference type="Pfam" id="PF01551"/>
    </source>
</evidence>
<dbReference type="PANTHER" id="PTHR21666:SF274">
    <property type="entry name" value="STAGE IV SPORULATION PROTEIN FA"/>
    <property type="match status" value="1"/>
</dbReference>
<comment type="caution">
    <text evidence="4">The sequence shown here is derived from an EMBL/GenBank/DDBJ whole genome shotgun (WGS) entry which is preliminary data.</text>
</comment>
<dbReference type="InterPro" id="IPR011055">
    <property type="entry name" value="Dup_hybrid_motif"/>
</dbReference>
<feature type="region of interest" description="Disordered" evidence="1">
    <location>
        <begin position="1"/>
        <end position="61"/>
    </location>
</feature>
<keyword evidence="2" id="KW-1133">Transmembrane helix</keyword>
<organism evidence="4 5">
    <name type="scientific">Lentibacillus cibarius</name>
    <dbReference type="NCBI Taxonomy" id="2583219"/>
    <lineage>
        <taxon>Bacteria</taxon>
        <taxon>Bacillati</taxon>
        <taxon>Bacillota</taxon>
        <taxon>Bacilli</taxon>
        <taxon>Bacillales</taxon>
        <taxon>Bacillaceae</taxon>
        <taxon>Lentibacillus</taxon>
    </lineage>
</organism>
<accession>A0A549YLR4</accession>
<dbReference type="CDD" id="cd12797">
    <property type="entry name" value="M23_peptidase"/>
    <property type="match status" value="1"/>
</dbReference>
<feature type="compositionally biased region" description="Polar residues" evidence="1">
    <location>
        <begin position="50"/>
        <end position="61"/>
    </location>
</feature>
<dbReference type="Gene3D" id="2.70.70.10">
    <property type="entry name" value="Glucose Permease (Domain IIA)"/>
    <property type="match status" value="1"/>
</dbReference>
<keyword evidence="5" id="KW-1185">Reference proteome</keyword>
<dbReference type="Proteomes" id="UP000319280">
    <property type="component" value="Unassembled WGS sequence"/>
</dbReference>
<evidence type="ECO:0000256" key="2">
    <source>
        <dbReference type="SAM" id="Phobius"/>
    </source>
</evidence>
<dbReference type="AlphaFoldDB" id="A0A549YLR4"/>
<protein>
    <submittedName>
        <fullName evidence="4">M23 family metallopeptidase</fullName>
    </submittedName>
</protein>
<feature type="transmembrane region" description="Helical" evidence="2">
    <location>
        <begin position="70"/>
        <end position="88"/>
    </location>
</feature>
<dbReference type="PANTHER" id="PTHR21666">
    <property type="entry name" value="PEPTIDASE-RELATED"/>
    <property type="match status" value="1"/>
</dbReference>
<dbReference type="GO" id="GO:0004222">
    <property type="term" value="F:metalloendopeptidase activity"/>
    <property type="evidence" value="ECO:0007669"/>
    <property type="project" value="TreeGrafter"/>
</dbReference>
<feature type="domain" description="M23ase beta-sheet core" evidence="3">
    <location>
        <begin position="160"/>
        <end position="250"/>
    </location>
</feature>
<gene>
    <name evidence="4" type="ORF">FH966_14580</name>
</gene>